<comment type="subcellular location">
    <subcellularLocation>
        <location evidence="1">Membrane</location>
        <topology evidence="1">Multi-pass membrane protein</topology>
    </subcellularLocation>
</comment>
<evidence type="ECO:0000256" key="6">
    <source>
        <dbReference type="ARBA" id="ARBA00023180"/>
    </source>
</evidence>
<dbReference type="GO" id="GO:0016020">
    <property type="term" value="C:membrane"/>
    <property type="evidence" value="ECO:0007669"/>
    <property type="project" value="UniProtKB-SubCell"/>
</dbReference>
<dbReference type="AlphaFoldDB" id="A0A8S4Q4M4"/>
<evidence type="ECO:0000256" key="5">
    <source>
        <dbReference type="ARBA" id="ARBA00023170"/>
    </source>
</evidence>
<evidence type="ECO:0000256" key="4">
    <source>
        <dbReference type="ARBA" id="ARBA00023136"/>
    </source>
</evidence>
<evidence type="ECO:0000313" key="9">
    <source>
        <dbReference type="Proteomes" id="UP000749559"/>
    </source>
</evidence>
<keyword evidence="3" id="KW-1133">Transmembrane helix</keyword>
<feature type="non-terminal residue" evidence="8">
    <location>
        <position position="500"/>
    </location>
</feature>
<accession>A0A8S4Q4M4</accession>
<name>A0A8S4Q4M4_OWEFU</name>
<evidence type="ECO:0000256" key="2">
    <source>
        <dbReference type="ARBA" id="ARBA00022692"/>
    </source>
</evidence>
<evidence type="ECO:0000259" key="7">
    <source>
        <dbReference type="Pfam" id="PF01094"/>
    </source>
</evidence>
<feature type="domain" description="Receptor ligand binding region" evidence="7">
    <location>
        <begin position="88"/>
        <end position="477"/>
    </location>
</feature>
<sequence length="500" mass="56717">WYNGYLSLKDDEAMMYDLKQLEFPMSEVISKCQNTRDTCGCSSVELMDIDFDIHYERVTLPAYFSIHSKGESPSNPCGDFVSDVGFQQYMAFKYAIDKINNELHLLPNISLGMMAFDTCSNPDYGRQVFQAFDRNLLLMNKPPELPILTYVFAFLGDTRSDVSASLSKANQKGYNLVQISPSSTSDDLSNRASHPLFLRTIPSDRSIVEATVEVIKELGWTYVSTIYHNTTENMIAIEWLQKSLEFEGICLAKVTVVDDTNQDYQIHVDALNKAEGARGVIVFLEPHQFRLLLDAVNSKQILGRFVWISTLDETVFKTVTAGLETVSRGAINVVPDWGYDPDFDKFFMNLKPNSDPNNPWLTEFWEHHFQCNLGHRGKFNQACNGLESLTDSNFKQNEYVANTINAVFAFAKGITAMLQEECGSTKLPHCSAIQPNDTAMPYEYIHRATFKSVNGKRFRFTWNGDGLGEYKILNYQPDNSDQMKQVIIDVLSFDLINALI</sequence>
<gene>
    <name evidence="8" type="ORF">OFUS_LOCUS25014</name>
</gene>
<dbReference type="InterPro" id="IPR050726">
    <property type="entry name" value="mGluR"/>
</dbReference>
<feature type="non-terminal residue" evidence="8">
    <location>
        <position position="1"/>
    </location>
</feature>
<keyword evidence="9" id="KW-1185">Reference proteome</keyword>
<dbReference type="OrthoDB" id="425344at2759"/>
<dbReference type="PRINTS" id="PR00248">
    <property type="entry name" value="GPCRMGR"/>
</dbReference>
<dbReference type="InterPro" id="IPR028082">
    <property type="entry name" value="Peripla_BP_I"/>
</dbReference>
<organism evidence="8 9">
    <name type="scientific">Owenia fusiformis</name>
    <name type="common">Polychaete worm</name>
    <dbReference type="NCBI Taxonomy" id="6347"/>
    <lineage>
        <taxon>Eukaryota</taxon>
        <taxon>Metazoa</taxon>
        <taxon>Spiralia</taxon>
        <taxon>Lophotrochozoa</taxon>
        <taxon>Annelida</taxon>
        <taxon>Polychaeta</taxon>
        <taxon>Sedentaria</taxon>
        <taxon>Canalipalpata</taxon>
        <taxon>Sabellida</taxon>
        <taxon>Oweniida</taxon>
        <taxon>Oweniidae</taxon>
        <taxon>Owenia</taxon>
    </lineage>
</organism>
<proteinExistence type="predicted"/>
<dbReference type="InterPro" id="IPR001828">
    <property type="entry name" value="ANF_lig-bd_rcpt"/>
</dbReference>
<dbReference type="GO" id="GO:0004930">
    <property type="term" value="F:G protein-coupled receptor activity"/>
    <property type="evidence" value="ECO:0007669"/>
    <property type="project" value="InterPro"/>
</dbReference>
<evidence type="ECO:0000256" key="1">
    <source>
        <dbReference type="ARBA" id="ARBA00004141"/>
    </source>
</evidence>
<dbReference type="Pfam" id="PF01094">
    <property type="entry name" value="ANF_receptor"/>
    <property type="match status" value="1"/>
</dbReference>
<keyword evidence="4" id="KW-0472">Membrane</keyword>
<dbReference type="PANTHER" id="PTHR24060">
    <property type="entry name" value="METABOTROPIC GLUTAMATE RECEPTOR"/>
    <property type="match status" value="1"/>
</dbReference>
<dbReference type="Proteomes" id="UP000749559">
    <property type="component" value="Unassembled WGS sequence"/>
</dbReference>
<keyword evidence="2" id="KW-0812">Transmembrane</keyword>
<dbReference type="InterPro" id="IPR000337">
    <property type="entry name" value="GPCR_3"/>
</dbReference>
<evidence type="ECO:0000313" key="8">
    <source>
        <dbReference type="EMBL" id="CAH1801203.1"/>
    </source>
</evidence>
<comment type="caution">
    <text evidence="8">The sequence shown here is derived from an EMBL/GenBank/DDBJ whole genome shotgun (WGS) entry which is preliminary data.</text>
</comment>
<keyword evidence="6" id="KW-0325">Glycoprotein</keyword>
<evidence type="ECO:0000256" key="3">
    <source>
        <dbReference type="ARBA" id="ARBA00022989"/>
    </source>
</evidence>
<dbReference type="SUPFAM" id="SSF53822">
    <property type="entry name" value="Periplasmic binding protein-like I"/>
    <property type="match status" value="1"/>
</dbReference>
<protein>
    <recommendedName>
        <fullName evidence="7">Receptor ligand binding region domain-containing protein</fullName>
    </recommendedName>
</protein>
<dbReference type="EMBL" id="CAIIXF020000012">
    <property type="protein sequence ID" value="CAH1801203.1"/>
    <property type="molecule type" value="Genomic_DNA"/>
</dbReference>
<reference evidence="8" key="1">
    <citation type="submission" date="2022-03" db="EMBL/GenBank/DDBJ databases">
        <authorList>
            <person name="Martin C."/>
        </authorList>
    </citation>
    <scope>NUCLEOTIDE SEQUENCE</scope>
</reference>
<dbReference type="Gene3D" id="3.40.50.2300">
    <property type="match status" value="2"/>
</dbReference>
<keyword evidence="5" id="KW-0675">Receptor</keyword>